<keyword evidence="11" id="KW-1185">Reference proteome</keyword>
<reference evidence="11" key="1">
    <citation type="submission" date="2016-12" db="EMBL/GenBank/DDBJ databases">
        <authorList>
            <person name="Rodrigo-Torres L."/>
            <person name="Arahal R.D."/>
            <person name="Lucena T."/>
        </authorList>
    </citation>
    <scope>NUCLEOTIDE SEQUENCE [LARGE SCALE GENOMIC DNA]</scope>
</reference>
<gene>
    <name evidence="10" type="primary">tolC_2</name>
    <name evidence="10" type="ORF">VQ7734_02941</name>
</gene>
<dbReference type="RefSeq" id="WP_073583880.1">
    <property type="nucleotide sequence ID" value="NZ_AP024897.1"/>
</dbReference>
<feature type="region of interest" description="Disordered" evidence="8">
    <location>
        <begin position="210"/>
        <end position="237"/>
    </location>
</feature>
<dbReference type="AlphaFoldDB" id="A0A1M7YX59"/>
<dbReference type="Gene3D" id="1.20.1600.10">
    <property type="entry name" value="Outer membrane efflux proteins (OEP)"/>
    <property type="match status" value="1"/>
</dbReference>
<keyword evidence="4" id="KW-1134">Transmembrane beta strand</keyword>
<dbReference type="PANTHER" id="PTHR30026:SF20">
    <property type="entry name" value="OUTER MEMBRANE PROTEIN TOLC"/>
    <property type="match status" value="1"/>
</dbReference>
<evidence type="ECO:0000256" key="9">
    <source>
        <dbReference type="SAM" id="SignalP"/>
    </source>
</evidence>
<dbReference type="GO" id="GO:1990281">
    <property type="term" value="C:efflux pump complex"/>
    <property type="evidence" value="ECO:0007669"/>
    <property type="project" value="TreeGrafter"/>
</dbReference>
<evidence type="ECO:0000313" key="11">
    <source>
        <dbReference type="Proteomes" id="UP000184600"/>
    </source>
</evidence>
<evidence type="ECO:0000256" key="4">
    <source>
        <dbReference type="ARBA" id="ARBA00022452"/>
    </source>
</evidence>
<dbReference type="PANTHER" id="PTHR30026">
    <property type="entry name" value="OUTER MEMBRANE PROTEIN TOLC"/>
    <property type="match status" value="1"/>
</dbReference>
<evidence type="ECO:0000256" key="7">
    <source>
        <dbReference type="ARBA" id="ARBA00023237"/>
    </source>
</evidence>
<evidence type="ECO:0000256" key="2">
    <source>
        <dbReference type="ARBA" id="ARBA00007613"/>
    </source>
</evidence>
<dbReference type="STRING" id="1117707.VQ7734_02941"/>
<dbReference type="InterPro" id="IPR003423">
    <property type="entry name" value="OMP_efflux"/>
</dbReference>
<keyword evidence="3" id="KW-0813">Transport</keyword>
<dbReference type="GO" id="GO:0015562">
    <property type="term" value="F:efflux transmembrane transporter activity"/>
    <property type="evidence" value="ECO:0007669"/>
    <property type="project" value="InterPro"/>
</dbReference>
<name>A0A1M7YX59_9VIBR</name>
<evidence type="ECO:0000256" key="3">
    <source>
        <dbReference type="ARBA" id="ARBA00022448"/>
    </source>
</evidence>
<dbReference type="GO" id="GO:0009279">
    <property type="term" value="C:cell outer membrane"/>
    <property type="evidence" value="ECO:0007669"/>
    <property type="project" value="UniProtKB-SubCell"/>
</dbReference>
<proteinExistence type="inferred from homology"/>
<dbReference type="OrthoDB" id="6396237at2"/>
<dbReference type="GO" id="GO:0015288">
    <property type="term" value="F:porin activity"/>
    <property type="evidence" value="ECO:0007669"/>
    <property type="project" value="TreeGrafter"/>
</dbReference>
<feature type="chain" id="PRO_5013223891" evidence="9">
    <location>
        <begin position="25"/>
        <end position="443"/>
    </location>
</feature>
<keyword evidence="9" id="KW-0732">Signal</keyword>
<dbReference type="InterPro" id="IPR051906">
    <property type="entry name" value="TolC-like"/>
</dbReference>
<keyword evidence="7" id="KW-0998">Cell outer membrane</keyword>
<sequence length="443" mass="49176">MTNTRFLRHSFILMMALAPCLSHAMSLDEAWQAAKKYAPELDQARLDVQISQSGKNINRSALLPSLSAGSSIDWQERAGNSHGYNVTLKQSLWDSASWTALDQAKADVVKAQLEQNQVRNDLADKLITAYLDLASAQGDLHLAQQKLAEGNKLLKITRQRYKAGKVKSIDVEEMLANQLNEKSAILQAKLSLAEKRAVFFSLVSFSQDGLSQDDLSQDNSHRESQETGLVDEVDTELSHEPPLLVSTEAQWLKLAKNHSPDLLVASQQLRLQQLEKSLAKSGYYPSLEGHVGYQDNDNLSHGEMNAGISLSLPLDLNGATRAKVEQAGLKVLRARQAVRKVEIEIAKNIRQQFAQLSLNREQVEVTRELVAHQTRVLQSKETLFNAGLSEASDVIEAHNALFTARNDLKSNLYQYWRQRAGLLLTAGLLDDQSIAAISKVFNS</sequence>
<keyword evidence="5" id="KW-0812">Transmembrane</keyword>
<evidence type="ECO:0000256" key="5">
    <source>
        <dbReference type="ARBA" id="ARBA00022692"/>
    </source>
</evidence>
<accession>A0A1M7YX59</accession>
<comment type="subcellular location">
    <subcellularLocation>
        <location evidence="1">Cell outer membrane</location>
    </subcellularLocation>
</comment>
<protein>
    <submittedName>
        <fullName evidence="10">Outer membrane protein TolC</fullName>
    </submittedName>
</protein>
<evidence type="ECO:0000256" key="8">
    <source>
        <dbReference type="SAM" id="MobiDB-lite"/>
    </source>
</evidence>
<evidence type="ECO:0000313" key="10">
    <source>
        <dbReference type="EMBL" id="SHO57172.1"/>
    </source>
</evidence>
<dbReference type="Proteomes" id="UP000184600">
    <property type="component" value="Unassembled WGS sequence"/>
</dbReference>
<feature type="signal peptide" evidence="9">
    <location>
        <begin position="1"/>
        <end position="24"/>
    </location>
</feature>
<evidence type="ECO:0000256" key="6">
    <source>
        <dbReference type="ARBA" id="ARBA00023136"/>
    </source>
</evidence>
<keyword evidence="6" id="KW-0472">Membrane</keyword>
<comment type="similarity">
    <text evidence="2">Belongs to the outer membrane factor (OMF) (TC 1.B.17) family.</text>
</comment>
<dbReference type="EMBL" id="FRFG01000034">
    <property type="protein sequence ID" value="SHO57172.1"/>
    <property type="molecule type" value="Genomic_DNA"/>
</dbReference>
<dbReference type="Pfam" id="PF02321">
    <property type="entry name" value="OEP"/>
    <property type="match status" value="2"/>
</dbReference>
<evidence type="ECO:0000256" key="1">
    <source>
        <dbReference type="ARBA" id="ARBA00004442"/>
    </source>
</evidence>
<organism evidence="10 11">
    <name type="scientific">Vibrio quintilis</name>
    <dbReference type="NCBI Taxonomy" id="1117707"/>
    <lineage>
        <taxon>Bacteria</taxon>
        <taxon>Pseudomonadati</taxon>
        <taxon>Pseudomonadota</taxon>
        <taxon>Gammaproteobacteria</taxon>
        <taxon>Vibrionales</taxon>
        <taxon>Vibrionaceae</taxon>
        <taxon>Vibrio</taxon>
    </lineage>
</organism>
<dbReference type="SUPFAM" id="SSF56954">
    <property type="entry name" value="Outer membrane efflux proteins (OEP)"/>
    <property type="match status" value="1"/>
</dbReference>